<dbReference type="Proteomes" id="UP000024635">
    <property type="component" value="Unassembled WGS sequence"/>
</dbReference>
<dbReference type="AlphaFoldDB" id="A0A016TYB3"/>
<proteinExistence type="predicted"/>
<feature type="region of interest" description="Disordered" evidence="1">
    <location>
        <begin position="1"/>
        <end position="33"/>
    </location>
</feature>
<comment type="caution">
    <text evidence="2">The sequence shown here is derived from an EMBL/GenBank/DDBJ whole genome shotgun (WGS) entry which is preliminary data.</text>
</comment>
<gene>
    <name evidence="2" type="primary">Acey_s0068.g146</name>
    <name evidence="2" type="ORF">Y032_0068g146</name>
</gene>
<reference evidence="3" key="1">
    <citation type="journal article" date="2015" name="Nat. Genet.">
        <title>The genome and transcriptome of the zoonotic hookworm Ancylostoma ceylanicum identify infection-specific gene families.</title>
        <authorList>
            <person name="Schwarz E.M."/>
            <person name="Hu Y."/>
            <person name="Antoshechkin I."/>
            <person name="Miller M.M."/>
            <person name="Sternberg P.W."/>
            <person name="Aroian R.V."/>
        </authorList>
    </citation>
    <scope>NUCLEOTIDE SEQUENCE</scope>
    <source>
        <strain evidence="3">HY135</strain>
    </source>
</reference>
<organism evidence="2 3">
    <name type="scientific">Ancylostoma ceylanicum</name>
    <dbReference type="NCBI Taxonomy" id="53326"/>
    <lineage>
        <taxon>Eukaryota</taxon>
        <taxon>Metazoa</taxon>
        <taxon>Ecdysozoa</taxon>
        <taxon>Nematoda</taxon>
        <taxon>Chromadorea</taxon>
        <taxon>Rhabditida</taxon>
        <taxon>Rhabditina</taxon>
        <taxon>Rhabditomorpha</taxon>
        <taxon>Strongyloidea</taxon>
        <taxon>Ancylostomatidae</taxon>
        <taxon>Ancylostomatinae</taxon>
        <taxon>Ancylostoma</taxon>
    </lineage>
</organism>
<evidence type="ECO:0000256" key="1">
    <source>
        <dbReference type="SAM" id="MobiDB-lite"/>
    </source>
</evidence>
<evidence type="ECO:0000313" key="3">
    <source>
        <dbReference type="Proteomes" id="UP000024635"/>
    </source>
</evidence>
<sequence length="74" mass="7956">MEDTVTRPRHSGSTEILPRGIADATPSPERAMDVKKAQAETVKEDQILAHSRFTIVTSIDEGTEVGTALLPGKP</sequence>
<dbReference type="EMBL" id="JARK01001404">
    <property type="protein sequence ID" value="EYC07820.1"/>
    <property type="molecule type" value="Genomic_DNA"/>
</dbReference>
<keyword evidence="3" id="KW-1185">Reference proteome</keyword>
<accession>A0A016TYB3</accession>
<evidence type="ECO:0000313" key="2">
    <source>
        <dbReference type="EMBL" id="EYC07820.1"/>
    </source>
</evidence>
<protein>
    <submittedName>
        <fullName evidence="2">Uncharacterized protein</fullName>
    </submittedName>
</protein>
<name>A0A016TYB3_9BILA</name>